<dbReference type="EMBL" id="BLLK01000019">
    <property type="protein sequence ID" value="GFH44207.1"/>
    <property type="molecule type" value="Genomic_DNA"/>
</dbReference>
<dbReference type="Gene3D" id="6.20.40.10">
    <property type="match status" value="1"/>
</dbReference>
<dbReference type="GO" id="GO:0005615">
    <property type="term" value="C:extracellular space"/>
    <property type="evidence" value="ECO:0007669"/>
    <property type="project" value="InterPro"/>
</dbReference>
<dbReference type="Gene3D" id="2.30.39.10">
    <property type="entry name" value="Alpha-1-antitrypsin, domain 1"/>
    <property type="match status" value="1"/>
</dbReference>
<sequence>MQFLEEVDSLDNASIVKLDYGSHKKDDVSMDEEAEFSALFILPKDEGKDGMQSVIKQLEAIHSDNSGESELGAILDDMKQPRKVKLHLPRFKMEYGVKSIKDELKALGLKTCFQEDNGFLEMSNDPKVYLDDVLHKAVMEVSEEGTEAAAATAAIVMTRSMPMIPTPSLYLIVHF</sequence>
<dbReference type="InterPro" id="IPR023796">
    <property type="entry name" value="Serpin_dom"/>
</dbReference>
<dbReference type="SUPFAM" id="SSF56574">
    <property type="entry name" value="Serpins"/>
    <property type="match status" value="1"/>
</dbReference>
<dbReference type="InterPro" id="IPR042185">
    <property type="entry name" value="Serpin_sf_2"/>
</dbReference>
<evidence type="ECO:0000313" key="3">
    <source>
        <dbReference type="EMBL" id="GFH44207.1"/>
    </source>
</evidence>
<organism evidence="3 4">
    <name type="scientific">Chaetoceros tenuissimus</name>
    <dbReference type="NCBI Taxonomy" id="426638"/>
    <lineage>
        <taxon>Eukaryota</taxon>
        <taxon>Sar</taxon>
        <taxon>Stramenopiles</taxon>
        <taxon>Ochrophyta</taxon>
        <taxon>Bacillariophyta</taxon>
        <taxon>Coscinodiscophyceae</taxon>
        <taxon>Chaetocerotophycidae</taxon>
        <taxon>Chaetocerotales</taxon>
        <taxon>Chaetocerotaceae</taxon>
        <taxon>Chaetoceros</taxon>
    </lineage>
</organism>
<dbReference type="Proteomes" id="UP001054902">
    <property type="component" value="Unassembled WGS sequence"/>
</dbReference>
<dbReference type="Pfam" id="PF00079">
    <property type="entry name" value="Serpin"/>
    <property type="match status" value="1"/>
</dbReference>
<proteinExistence type="inferred from homology"/>
<dbReference type="InterPro" id="IPR036186">
    <property type="entry name" value="Serpin_sf"/>
</dbReference>
<protein>
    <recommendedName>
        <fullName evidence="2">Serpin domain-containing protein</fullName>
    </recommendedName>
</protein>
<dbReference type="InterPro" id="IPR000215">
    <property type="entry name" value="Serpin_fam"/>
</dbReference>
<name>A0AAD3GYM6_9STRA</name>
<feature type="domain" description="Serpin" evidence="2">
    <location>
        <begin position="10"/>
        <end position="159"/>
    </location>
</feature>
<dbReference type="PANTHER" id="PTHR11461:SF211">
    <property type="entry name" value="GH10112P-RELATED"/>
    <property type="match status" value="1"/>
</dbReference>
<comment type="similarity">
    <text evidence="1">Belongs to the serpin family.</text>
</comment>
<dbReference type="PANTHER" id="PTHR11461">
    <property type="entry name" value="SERINE PROTEASE INHIBITOR, SERPIN"/>
    <property type="match status" value="1"/>
</dbReference>
<evidence type="ECO:0000259" key="2">
    <source>
        <dbReference type="Pfam" id="PF00079"/>
    </source>
</evidence>
<dbReference type="AlphaFoldDB" id="A0AAD3GYM6"/>
<keyword evidence="4" id="KW-1185">Reference proteome</keyword>
<reference evidence="3 4" key="1">
    <citation type="journal article" date="2021" name="Sci. Rep.">
        <title>The genome of the diatom Chaetoceros tenuissimus carries an ancient integrated fragment of an extant virus.</title>
        <authorList>
            <person name="Hongo Y."/>
            <person name="Kimura K."/>
            <person name="Takaki Y."/>
            <person name="Yoshida Y."/>
            <person name="Baba S."/>
            <person name="Kobayashi G."/>
            <person name="Nagasaki K."/>
            <person name="Hano T."/>
            <person name="Tomaru Y."/>
        </authorList>
    </citation>
    <scope>NUCLEOTIDE SEQUENCE [LARGE SCALE GENOMIC DNA]</scope>
    <source>
        <strain evidence="3 4">NIES-3715</strain>
    </source>
</reference>
<comment type="caution">
    <text evidence="3">The sequence shown here is derived from an EMBL/GenBank/DDBJ whole genome shotgun (WGS) entry which is preliminary data.</text>
</comment>
<gene>
    <name evidence="3" type="ORF">CTEN210_00680</name>
</gene>
<accession>A0AAD3GYM6</accession>
<evidence type="ECO:0000256" key="1">
    <source>
        <dbReference type="ARBA" id="ARBA00009500"/>
    </source>
</evidence>
<evidence type="ECO:0000313" key="4">
    <source>
        <dbReference type="Proteomes" id="UP001054902"/>
    </source>
</evidence>
<dbReference type="GO" id="GO:0004867">
    <property type="term" value="F:serine-type endopeptidase inhibitor activity"/>
    <property type="evidence" value="ECO:0007669"/>
    <property type="project" value="InterPro"/>
</dbReference>